<evidence type="ECO:0000313" key="4">
    <source>
        <dbReference type="Proteomes" id="UP001295463"/>
    </source>
</evidence>
<reference evidence="3 4" key="1">
    <citation type="submission" date="2022-03" db="EMBL/GenBank/DDBJ databases">
        <authorList>
            <person name="Koch H."/>
        </authorList>
    </citation>
    <scope>NUCLEOTIDE SEQUENCE [LARGE SCALE GENOMIC DNA]</scope>
    <source>
        <strain evidence="3 4">G1</strain>
    </source>
</reference>
<dbReference type="RefSeq" id="WP_305732493.1">
    <property type="nucleotide sequence ID" value="NZ_OW150024.1"/>
</dbReference>
<name>A0ABN8HL78_9BACT</name>
<protein>
    <submittedName>
        <fullName evidence="3">Uncharacterized protein</fullName>
    </submittedName>
</protein>
<keyword evidence="2" id="KW-0732">Signal</keyword>
<dbReference type="EMBL" id="OW150024">
    <property type="protein sequence ID" value="CAH2031687.1"/>
    <property type="molecule type" value="Genomic_DNA"/>
</dbReference>
<feature type="region of interest" description="Disordered" evidence="1">
    <location>
        <begin position="26"/>
        <end position="49"/>
    </location>
</feature>
<organism evidence="3 4">
    <name type="scientific">Trichlorobacter ammonificans</name>
    <dbReference type="NCBI Taxonomy" id="2916410"/>
    <lineage>
        <taxon>Bacteria</taxon>
        <taxon>Pseudomonadati</taxon>
        <taxon>Thermodesulfobacteriota</taxon>
        <taxon>Desulfuromonadia</taxon>
        <taxon>Geobacterales</taxon>
        <taxon>Geobacteraceae</taxon>
        <taxon>Trichlorobacter</taxon>
    </lineage>
</organism>
<evidence type="ECO:0000313" key="3">
    <source>
        <dbReference type="EMBL" id="CAH2031687.1"/>
    </source>
</evidence>
<sequence>MKKMMMNVVVALVFGFSLNITTANAEDQKPKAEKKASATSKRPDSPFFESKEAAEKAGCTCTWEGREYSKGSTVCKNKSKFECGCNGWFDTKKGC</sequence>
<proteinExistence type="predicted"/>
<dbReference type="Proteomes" id="UP001295463">
    <property type="component" value="Chromosome"/>
</dbReference>
<gene>
    <name evidence="3" type="ORF">GEAMG1_1855</name>
</gene>
<evidence type="ECO:0000256" key="1">
    <source>
        <dbReference type="SAM" id="MobiDB-lite"/>
    </source>
</evidence>
<evidence type="ECO:0000256" key="2">
    <source>
        <dbReference type="SAM" id="SignalP"/>
    </source>
</evidence>
<feature type="signal peptide" evidence="2">
    <location>
        <begin position="1"/>
        <end position="25"/>
    </location>
</feature>
<keyword evidence="4" id="KW-1185">Reference proteome</keyword>
<feature type="chain" id="PRO_5047048970" evidence="2">
    <location>
        <begin position="26"/>
        <end position="95"/>
    </location>
</feature>
<accession>A0ABN8HL78</accession>